<comment type="caution">
    <text evidence="2">The sequence shown here is derived from an EMBL/GenBank/DDBJ whole genome shotgun (WGS) entry which is preliminary data.</text>
</comment>
<evidence type="ECO:0000256" key="1">
    <source>
        <dbReference type="SAM" id="Phobius"/>
    </source>
</evidence>
<accession>A0A1S9T2P0</accession>
<proteinExistence type="predicted"/>
<keyword evidence="1" id="KW-1133">Transmembrane helix</keyword>
<evidence type="ECO:0000313" key="3">
    <source>
        <dbReference type="Proteomes" id="UP000190696"/>
    </source>
</evidence>
<keyword evidence="1" id="KW-0812">Transmembrane</keyword>
<keyword evidence="1" id="KW-0472">Membrane</keyword>
<gene>
    <name evidence="2" type="ORF">BW900_23120</name>
</gene>
<feature type="transmembrane region" description="Helical" evidence="1">
    <location>
        <begin position="34"/>
        <end position="57"/>
    </location>
</feature>
<sequence length="60" mass="7313">MNKYKKPYFLKSKVFLKSTWNKGIQYKSAYKQSLVVTMFFFNYIKNIRLYILSLIYLKGN</sequence>
<dbReference type="Proteomes" id="UP000190696">
    <property type="component" value="Unassembled WGS sequence"/>
</dbReference>
<dbReference type="AlphaFoldDB" id="A0A1S9T2P0"/>
<organism evidence="2 3">
    <name type="scientific">Bacillus mycoides</name>
    <dbReference type="NCBI Taxonomy" id="1405"/>
    <lineage>
        <taxon>Bacteria</taxon>
        <taxon>Bacillati</taxon>
        <taxon>Bacillota</taxon>
        <taxon>Bacilli</taxon>
        <taxon>Bacillales</taxon>
        <taxon>Bacillaceae</taxon>
        <taxon>Bacillus</taxon>
        <taxon>Bacillus cereus group</taxon>
    </lineage>
</organism>
<protein>
    <submittedName>
        <fullName evidence="2">Uncharacterized protein</fullName>
    </submittedName>
</protein>
<name>A0A1S9T2P0_BACMY</name>
<dbReference type="EMBL" id="MUAI01000027">
    <property type="protein sequence ID" value="OOR04200.1"/>
    <property type="molecule type" value="Genomic_DNA"/>
</dbReference>
<reference evidence="2 3" key="1">
    <citation type="submission" date="2017-01" db="EMBL/GenBank/DDBJ databases">
        <title>Bacillus cereus isolates.</title>
        <authorList>
            <person name="Beno S.M."/>
        </authorList>
    </citation>
    <scope>NUCLEOTIDE SEQUENCE [LARGE SCALE GENOMIC DNA]</scope>
    <source>
        <strain evidence="2 3">FSL W7-1108</strain>
    </source>
</reference>
<evidence type="ECO:0000313" key="2">
    <source>
        <dbReference type="EMBL" id="OOR04200.1"/>
    </source>
</evidence>